<dbReference type="InterPro" id="IPR036691">
    <property type="entry name" value="Endo/exonu/phosph_ase_sf"/>
</dbReference>
<reference evidence="3" key="1">
    <citation type="journal article" date="2019" name="Int. J. Syst. Evol. Microbiol.">
        <title>The Global Catalogue of Microorganisms (GCM) 10K type strain sequencing project: providing services to taxonomists for standard genome sequencing and annotation.</title>
        <authorList>
            <consortium name="The Broad Institute Genomics Platform"/>
            <consortium name="The Broad Institute Genome Sequencing Center for Infectious Disease"/>
            <person name="Wu L."/>
            <person name="Ma J."/>
        </authorList>
    </citation>
    <scope>NUCLEOTIDE SEQUENCE [LARGE SCALE GENOMIC DNA]</scope>
    <source>
        <strain evidence="3">JCM 18126</strain>
    </source>
</reference>
<dbReference type="RefSeq" id="WP_345714134.1">
    <property type="nucleotide sequence ID" value="NZ_BAABIL010000756.1"/>
</dbReference>
<keyword evidence="3" id="KW-1185">Reference proteome</keyword>
<name>A0ABP8VH15_9ACTN</name>
<feature type="domain" description="Endonuclease/exonuclease/phosphatase" evidence="1">
    <location>
        <begin position="22"/>
        <end position="293"/>
    </location>
</feature>
<proteinExistence type="predicted"/>
<keyword evidence="2" id="KW-0255">Endonuclease</keyword>
<gene>
    <name evidence="2" type="ORF">GCM10023225_34740</name>
</gene>
<evidence type="ECO:0000313" key="3">
    <source>
        <dbReference type="Proteomes" id="UP001501195"/>
    </source>
</evidence>
<dbReference type="PANTHER" id="PTHR14859">
    <property type="entry name" value="CALCOFLUOR WHITE HYPERSENSITIVE PROTEIN PRECURSOR"/>
    <property type="match status" value="1"/>
</dbReference>
<keyword evidence="2" id="KW-0378">Hydrolase</keyword>
<protein>
    <submittedName>
        <fullName evidence="2">Endonuclease/exonuclease/phosphatase family protein</fullName>
    </submittedName>
</protein>
<dbReference type="InterPro" id="IPR051916">
    <property type="entry name" value="GPI-anchor_lipid_remodeler"/>
</dbReference>
<evidence type="ECO:0000313" key="2">
    <source>
        <dbReference type="EMBL" id="GAA4662557.1"/>
    </source>
</evidence>
<dbReference type="GO" id="GO:0004519">
    <property type="term" value="F:endonuclease activity"/>
    <property type="evidence" value="ECO:0007669"/>
    <property type="project" value="UniProtKB-KW"/>
</dbReference>
<sequence>MTSAPLPAGTVPARPEDALRVLTWNVWWRFGDWRRRREALLRVLAAAGPDVCGLQEVWATPDEGLADWLAERLGMVALFAPSPAPGRWQRRLGALGDASAGGLPEPGRIAFGNAVLSRFPVLSHDVTHLPDGPHPEGRTALHALLDTPGGPLPFTTTHLNSAPAESAVRVRQVRALVPEVVRRARAVPGARRPVLTGDFNAEATSDELRLVCGHQTAPVVEGVVLVDAWRFADEGVRGHTWDRRNPHVAAVHQPSARIDYVLVGLPEFSGRGAVLGVHRVGAEPVGGVWPSDHAAVLADLRI</sequence>
<organism evidence="2 3">
    <name type="scientific">Kineococcus glutinatus</name>
    <dbReference type="NCBI Taxonomy" id="1070872"/>
    <lineage>
        <taxon>Bacteria</taxon>
        <taxon>Bacillati</taxon>
        <taxon>Actinomycetota</taxon>
        <taxon>Actinomycetes</taxon>
        <taxon>Kineosporiales</taxon>
        <taxon>Kineosporiaceae</taxon>
        <taxon>Kineococcus</taxon>
    </lineage>
</organism>
<dbReference type="Pfam" id="PF03372">
    <property type="entry name" value="Exo_endo_phos"/>
    <property type="match status" value="1"/>
</dbReference>
<dbReference type="Gene3D" id="3.60.10.10">
    <property type="entry name" value="Endonuclease/exonuclease/phosphatase"/>
    <property type="match status" value="1"/>
</dbReference>
<keyword evidence="2" id="KW-0540">Nuclease</keyword>
<evidence type="ECO:0000259" key="1">
    <source>
        <dbReference type="Pfam" id="PF03372"/>
    </source>
</evidence>
<dbReference type="Proteomes" id="UP001501195">
    <property type="component" value="Unassembled WGS sequence"/>
</dbReference>
<dbReference type="InterPro" id="IPR005135">
    <property type="entry name" value="Endo/exonuclease/phosphatase"/>
</dbReference>
<comment type="caution">
    <text evidence="2">The sequence shown here is derived from an EMBL/GenBank/DDBJ whole genome shotgun (WGS) entry which is preliminary data.</text>
</comment>
<accession>A0ABP8VH15</accession>
<dbReference type="SUPFAM" id="SSF56219">
    <property type="entry name" value="DNase I-like"/>
    <property type="match status" value="1"/>
</dbReference>
<dbReference type="PANTHER" id="PTHR14859:SF1">
    <property type="entry name" value="PGAP2-INTERACTING PROTEIN"/>
    <property type="match status" value="1"/>
</dbReference>
<dbReference type="EMBL" id="BAABIL010000756">
    <property type="protein sequence ID" value="GAA4662557.1"/>
    <property type="molecule type" value="Genomic_DNA"/>
</dbReference>